<gene>
    <name evidence="3" type="primary">flw</name>
    <name evidence="3" type="ORF">TRFO_18911</name>
</gene>
<evidence type="ECO:0000313" key="4">
    <source>
        <dbReference type="Proteomes" id="UP000179807"/>
    </source>
</evidence>
<evidence type="ECO:0000313" key="3">
    <source>
        <dbReference type="EMBL" id="OHT11558.1"/>
    </source>
</evidence>
<dbReference type="RefSeq" id="XP_068364694.1">
    <property type="nucleotide sequence ID" value="XM_068500451.1"/>
</dbReference>
<dbReference type="Pfam" id="PF00149">
    <property type="entry name" value="Metallophos"/>
    <property type="match status" value="1"/>
</dbReference>
<comment type="caution">
    <text evidence="3">The sequence shown here is derived from an EMBL/GenBank/DDBJ whole genome shotgun (WGS) entry which is preliminary data.</text>
</comment>
<dbReference type="InterPro" id="IPR029052">
    <property type="entry name" value="Metallo-depent_PP-like"/>
</dbReference>
<dbReference type="EMBL" id="MLAK01000584">
    <property type="protein sequence ID" value="OHT11558.1"/>
    <property type="molecule type" value="Genomic_DNA"/>
</dbReference>
<accession>A0A1J4KPC5</accession>
<dbReference type="Gene3D" id="3.60.21.10">
    <property type="match status" value="1"/>
</dbReference>
<comment type="catalytic activity">
    <reaction evidence="1">
        <text>O-phospho-L-threonyl-[protein] + H2O = L-threonyl-[protein] + phosphate</text>
        <dbReference type="Rhea" id="RHEA:47004"/>
        <dbReference type="Rhea" id="RHEA-COMP:11060"/>
        <dbReference type="Rhea" id="RHEA-COMP:11605"/>
        <dbReference type="ChEBI" id="CHEBI:15377"/>
        <dbReference type="ChEBI" id="CHEBI:30013"/>
        <dbReference type="ChEBI" id="CHEBI:43474"/>
        <dbReference type="ChEBI" id="CHEBI:61977"/>
        <dbReference type="EC" id="3.1.3.16"/>
    </reaction>
</comment>
<sequence length="332" mass="37421">MATQKIFELFEPLIQKNLISGYVTSGKLPKIPKKIVSKLLKEAKSNFRKTKSVIRMPLKSIVIGDIHGNLCDLVRIFRLFNSDKLHNIYNNFVFLGDYVDRGTESVEVMCLLLALYIANPTRVVLLRGNHEFACINKVYGFYEEIMAKYRSEKLWKLFNEVFNFLPLVCILGEKIFCVHGGICSELNSVDQIQNVKLPIKNYLSSALVRNLVWSDPGSSTMKGFQCNDARGFGQLFGTDTVKRFLTNNNLKLIIRAHQCNIPGTVAFADYMGVTVFSSSDYDDDNKCGVITIKDSGEFNFYSLGNPKETTARPSARMMIAGSGKIGLEKYSH</sequence>
<reference evidence="3" key="1">
    <citation type="submission" date="2016-10" db="EMBL/GenBank/DDBJ databases">
        <authorList>
            <person name="Benchimol M."/>
            <person name="Almeida L.G."/>
            <person name="Vasconcelos A.T."/>
            <person name="Perreira-Neves A."/>
            <person name="Rosa I.A."/>
            <person name="Tasca T."/>
            <person name="Bogo M.R."/>
            <person name="de Souza W."/>
        </authorList>
    </citation>
    <scope>NUCLEOTIDE SEQUENCE [LARGE SCALE GENOMIC DNA]</scope>
    <source>
        <strain evidence="3">K</strain>
    </source>
</reference>
<keyword evidence="1" id="KW-0378">Hydrolase</keyword>
<dbReference type="PANTHER" id="PTHR11668:SF494">
    <property type="entry name" value="PROTEIN PHOSPHATASE, PUTATIVE-RELATED"/>
    <property type="match status" value="1"/>
</dbReference>
<dbReference type="PANTHER" id="PTHR11668">
    <property type="entry name" value="SERINE/THREONINE PROTEIN PHOSPHATASE"/>
    <property type="match status" value="1"/>
</dbReference>
<dbReference type="SMART" id="SM00156">
    <property type="entry name" value="PP2Ac"/>
    <property type="match status" value="1"/>
</dbReference>
<dbReference type="SUPFAM" id="SSF56300">
    <property type="entry name" value="Metallo-dependent phosphatases"/>
    <property type="match status" value="1"/>
</dbReference>
<dbReference type="GeneID" id="94835155"/>
<dbReference type="InterPro" id="IPR006186">
    <property type="entry name" value="Ser/Thr-sp_prot-phosphatase"/>
</dbReference>
<protein>
    <recommendedName>
        <fullName evidence="1">Serine/threonine-protein phosphatase</fullName>
        <ecNumber evidence="1">3.1.3.16</ecNumber>
    </recommendedName>
</protein>
<keyword evidence="4" id="KW-1185">Reference proteome</keyword>
<dbReference type="PRINTS" id="PR00114">
    <property type="entry name" value="STPHPHTASE"/>
</dbReference>
<comment type="similarity">
    <text evidence="1">Belongs to the PPP phosphatase family.</text>
</comment>
<feature type="domain" description="Serine/threonine specific protein phosphatases" evidence="2">
    <location>
        <begin position="126"/>
        <end position="131"/>
    </location>
</feature>
<organism evidence="3 4">
    <name type="scientific">Tritrichomonas foetus</name>
    <dbReference type="NCBI Taxonomy" id="1144522"/>
    <lineage>
        <taxon>Eukaryota</taxon>
        <taxon>Metamonada</taxon>
        <taxon>Parabasalia</taxon>
        <taxon>Tritrichomonadida</taxon>
        <taxon>Tritrichomonadidae</taxon>
        <taxon>Tritrichomonas</taxon>
    </lineage>
</organism>
<dbReference type="GO" id="GO:0005634">
    <property type="term" value="C:nucleus"/>
    <property type="evidence" value="ECO:0007669"/>
    <property type="project" value="TreeGrafter"/>
</dbReference>
<dbReference type="VEuPathDB" id="TrichDB:TRFO_18911"/>
<dbReference type="InterPro" id="IPR050341">
    <property type="entry name" value="PP1_catalytic_subunit"/>
</dbReference>
<dbReference type="Proteomes" id="UP000179807">
    <property type="component" value="Unassembled WGS sequence"/>
</dbReference>
<dbReference type="AlphaFoldDB" id="A0A1J4KPC5"/>
<dbReference type="EC" id="3.1.3.16" evidence="1"/>
<dbReference type="CDD" id="cd00144">
    <property type="entry name" value="MPP_PPP_family"/>
    <property type="match status" value="1"/>
</dbReference>
<dbReference type="InterPro" id="IPR004843">
    <property type="entry name" value="Calcineurin-like_PHP"/>
</dbReference>
<dbReference type="GO" id="GO:0005737">
    <property type="term" value="C:cytoplasm"/>
    <property type="evidence" value="ECO:0007669"/>
    <property type="project" value="TreeGrafter"/>
</dbReference>
<proteinExistence type="inferred from homology"/>
<dbReference type="OrthoDB" id="10494181at2759"/>
<evidence type="ECO:0000256" key="1">
    <source>
        <dbReference type="RuleBase" id="RU004273"/>
    </source>
</evidence>
<evidence type="ECO:0000259" key="2">
    <source>
        <dbReference type="PROSITE" id="PS00125"/>
    </source>
</evidence>
<dbReference type="PROSITE" id="PS00125">
    <property type="entry name" value="SER_THR_PHOSPHATASE"/>
    <property type="match status" value="1"/>
</dbReference>
<name>A0A1J4KPC5_9EUKA</name>
<dbReference type="GO" id="GO:0004722">
    <property type="term" value="F:protein serine/threonine phosphatase activity"/>
    <property type="evidence" value="ECO:0007669"/>
    <property type="project" value="UniProtKB-EC"/>
</dbReference>